<name>W6MWL3_9ASCO</name>
<feature type="zinc finger region" description="C3H1-type" evidence="4">
    <location>
        <begin position="275"/>
        <end position="302"/>
    </location>
</feature>
<dbReference type="InterPro" id="IPR000571">
    <property type="entry name" value="Znf_CCCH"/>
</dbReference>
<keyword evidence="3 4" id="KW-0862">Zinc</keyword>
<reference evidence="7" key="2">
    <citation type="submission" date="2014-02" db="EMBL/GenBank/DDBJ databases">
        <title>Complete DNA sequence of /Kuraishia capsulata/ illustrates novel genomic features among budding yeasts (/Saccharomycotina/).</title>
        <authorList>
            <person name="Morales L."/>
            <person name="Noel B."/>
            <person name="Porcel B."/>
            <person name="Marcet-Houben M."/>
            <person name="Hullo M-F."/>
            <person name="Sacerdot C."/>
            <person name="Tekaia F."/>
            <person name="Leh-Louis V."/>
            <person name="Despons L."/>
            <person name="Khanna V."/>
            <person name="Aury J-M."/>
            <person name="Barbe V."/>
            <person name="Couloux A."/>
            <person name="Labadie K."/>
            <person name="Pelletier E."/>
            <person name="Souciet J-L."/>
            <person name="Boekhout T."/>
            <person name="Gabaldon T."/>
            <person name="Wincker P."/>
            <person name="Dujon B."/>
        </authorList>
    </citation>
    <scope>NUCLEOTIDE SEQUENCE</scope>
    <source>
        <strain evidence="7">CBS 1993</strain>
    </source>
</reference>
<dbReference type="InterPro" id="IPR036855">
    <property type="entry name" value="Znf_CCCH_sf"/>
</dbReference>
<dbReference type="STRING" id="1382522.W6MWL3"/>
<dbReference type="PANTHER" id="PTHR46156:SF1">
    <property type="entry name" value="ZINC FINGER CCCH DOMAIN-CONTAINING PROTEIN 3"/>
    <property type="match status" value="1"/>
</dbReference>
<evidence type="ECO:0000259" key="6">
    <source>
        <dbReference type="PROSITE" id="PS50103"/>
    </source>
</evidence>
<organism evidence="7 8">
    <name type="scientific">Kuraishia capsulata CBS 1993</name>
    <dbReference type="NCBI Taxonomy" id="1382522"/>
    <lineage>
        <taxon>Eukaryota</taxon>
        <taxon>Fungi</taxon>
        <taxon>Dikarya</taxon>
        <taxon>Ascomycota</taxon>
        <taxon>Saccharomycotina</taxon>
        <taxon>Pichiomycetes</taxon>
        <taxon>Pichiales</taxon>
        <taxon>Pichiaceae</taxon>
        <taxon>Kuraishia</taxon>
    </lineage>
</organism>
<dbReference type="SUPFAM" id="SSF90229">
    <property type="entry name" value="CCCH zinc finger"/>
    <property type="match status" value="1"/>
</dbReference>
<dbReference type="EMBL" id="HG793128">
    <property type="protein sequence ID" value="CDK27610.1"/>
    <property type="molecule type" value="Genomic_DNA"/>
</dbReference>
<feature type="domain" description="C3H1-type" evidence="6">
    <location>
        <begin position="275"/>
        <end position="302"/>
    </location>
</feature>
<keyword evidence="2 4" id="KW-0863">Zinc-finger</keyword>
<feature type="region of interest" description="Disordered" evidence="5">
    <location>
        <begin position="82"/>
        <end position="104"/>
    </location>
</feature>
<feature type="region of interest" description="Disordered" evidence="5">
    <location>
        <begin position="442"/>
        <end position="461"/>
    </location>
</feature>
<feature type="domain" description="C3H1-type" evidence="6">
    <location>
        <begin position="355"/>
        <end position="383"/>
    </location>
</feature>
<dbReference type="PROSITE" id="PS50103">
    <property type="entry name" value="ZF_C3H1"/>
    <property type="match status" value="2"/>
</dbReference>
<dbReference type="GO" id="GO:0008270">
    <property type="term" value="F:zinc ion binding"/>
    <property type="evidence" value="ECO:0007669"/>
    <property type="project" value="UniProtKB-KW"/>
</dbReference>
<keyword evidence="1 4" id="KW-0479">Metal-binding</keyword>
<feature type="region of interest" description="Disordered" evidence="5">
    <location>
        <begin position="1"/>
        <end position="42"/>
    </location>
</feature>
<evidence type="ECO:0000256" key="1">
    <source>
        <dbReference type="ARBA" id="ARBA00022723"/>
    </source>
</evidence>
<dbReference type="GeneID" id="34520991"/>
<dbReference type="HOGENOM" id="CLU_048898_0_0_1"/>
<evidence type="ECO:0000313" key="8">
    <source>
        <dbReference type="Proteomes" id="UP000019384"/>
    </source>
</evidence>
<reference evidence="7" key="1">
    <citation type="submission" date="2013-12" db="EMBL/GenBank/DDBJ databases">
        <authorList>
            <person name="Genoscope - CEA"/>
        </authorList>
    </citation>
    <scope>NUCLEOTIDE SEQUENCE</scope>
    <source>
        <strain evidence="7">CBS 1993</strain>
    </source>
</reference>
<dbReference type="Gene3D" id="4.10.1000.10">
    <property type="entry name" value="Zinc finger, CCCH-type"/>
    <property type="match status" value="2"/>
</dbReference>
<evidence type="ECO:0000256" key="2">
    <source>
        <dbReference type="ARBA" id="ARBA00022771"/>
    </source>
</evidence>
<protein>
    <recommendedName>
        <fullName evidence="6">C3H1-type domain-containing protein</fullName>
    </recommendedName>
</protein>
<evidence type="ECO:0000256" key="4">
    <source>
        <dbReference type="PROSITE-ProRule" id="PRU00723"/>
    </source>
</evidence>
<evidence type="ECO:0000256" key="5">
    <source>
        <dbReference type="SAM" id="MobiDB-lite"/>
    </source>
</evidence>
<gene>
    <name evidence="7" type="ORF">KUCA_T00003589001</name>
</gene>
<accession>W6MWL3</accession>
<sequence>MSDTREELQSKIDKLKEEIEQRKRDTQTASGSVEPKAVADPGSKVAKFSYSYPVQNTRFRGSRGRGRYSVPRHRNLTLVLAQGTPSDPENGLSDPSEHEGEIPVGAGDRFVSKVTKRGLSLVNEKVYAKEEERLQAIATRKAEAKLALKAERHRMAVLKAISANRLMYGDVNRRIINGHQFVQVKNTTRLLLVSDPIPNFPHQIAIDGLKYQTSRGVEYKLVVEPNGVEPCVSFSLRSGEPEFLTATTSTRTREYCKHYSRAGKYLEFKSSDSATFTNRTSPRFLLGICRNGETCRFIHDPERIALCKDFVRGSCFKADCLLQHKPTQYNSPSCKFFNIAGGCTNENCLYTHKVETNDVVCRPFAVGGYCEAGRDCEFRHSWDCPDFIDYGSCPMLPACRLNHVRPKVFSHNIVRNEDNDGVSPINQDSVFSWRTSDDGSLVISGSDSDDADSEIGALNPEEEMDHKADFLEFQ</sequence>
<dbReference type="PANTHER" id="PTHR46156">
    <property type="entry name" value="CCCH ZINGC FINGER"/>
    <property type="match status" value="1"/>
</dbReference>
<evidence type="ECO:0000313" key="7">
    <source>
        <dbReference type="EMBL" id="CDK27610.1"/>
    </source>
</evidence>
<feature type="zinc finger region" description="C3H1-type" evidence="4">
    <location>
        <begin position="355"/>
        <end position="383"/>
    </location>
</feature>
<dbReference type="GO" id="GO:0005634">
    <property type="term" value="C:nucleus"/>
    <property type="evidence" value="ECO:0007669"/>
    <property type="project" value="TreeGrafter"/>
</dbReference>
<evidence type="ECO:0000256" key="3">
    <source>
        <dbReference type="ARBA" id="ARBA00022833"/>
    </source>
</evidence>
<dbReference type="Proteomes" id="UP000019384">
    <property type="component" value="Unassembled WGS sequence"/>
</dbReference>
<dbReference type="SMART" id="SM00356">
    <property type="entry name" value="ZnF_C3H1"/>
    <property type="match status" value="4"/>
</dbReference>
<dbReference type="AlphaFoldDB" id="W6MWL3"/>
<feature type="compositionally biased region" description="Basic and acidic residues" evidence="5">
    <location>
        <begin position="1"/>
        <end position="26"/>
    </location>
</feature>
<dbReference type="OrthoDB" id="410307at2759"/>
<dbReference type="RefSeq" id="XP_022459603.1">
    <property type="nucleotide sequence ID" value="XM_022602017.1"/>
</dbReference>
<keyword evidence="8" id="KW-1185">Reference proteome</keyword>
<proteinExistence type="predicted"/>